<evidence type="ECO:0000313" key="4">
    <source>
        <dbReference type="EMBL" id="KAG5171828.1"/>
    </source>
</evidence>
<gene>
    <name evidence="4" type="ORF">JR316_003917</name>
</gene>
<proteinExistence type="predicted"/>
<name>A0A8H8CNH7_PSICU</name>
<dbReference type="InterPro" id="IPR056402">
    <property type="entry name" value="DA_N"/>
</dbReference>
<dbReference type="EMBL" id="JAFIQS010000003">
    <property type="protein sequence ID" value="KAG5171828.1"/>
    <property type="molecule type" value="Genomic_DNA"/>
</dbReference>
<feature type="signal peptide" evidence="1">
    <location>
        <begin position="1"/>
        <end position="21"/>
    </location>
</feature>
<feature type="domain" description="AsqO/PenF-like C-terminal" evidence="3">
    <location>
        <begin position="236"/>
        <end position="366"/>
    </location>
</feature>
<dbReference type="SUPFAM" id="SSF159245">
    <property type="entry name" value="AttH-like"/>
    <property type="match status" value="1"/>
</dbReference>
<evidence type="ECO:0008006" key="5">
    <source>
        <dbReference type="Google" id="ProtNLM"/>
    </source>
</evidence>
<dbReference type="AlphaFoldDB" id="A0A8H8CNH7"/>
<comment type="caution">
    <text evidence="4">The sequence shown here is derived from an EMBL/GenBank/DDBJ whole genome shotgun (WGS) entry which is preliminary data.</text>
</comment>
<accession>A0A8H8CNH7</accession>
<keyword evidence="1" id="KW-0732">Signal</keyword>
<dbReference type="Pfam" id="PF24137">
    <property type="entry name" value="DA_N"/>
    <property type="match status" value="1"/>
</dbReference>
<evidence type="ECO:0000256" key="1">
    <source>
        <dbReference type="SAM" id="SignalP"/>
    </source>
</evidence>
<dbReference type="InterPro" id="IPR057722">
    <property type="entry name" value="AsqO/PenF-like_C"/>
</dbReference>
<protein>
    <recommendedName>
        <fullName evidence="5">AttH domain-containing protein</fullName>
    </recommendedName>
</protein>
<feature type="chain" id="PRO_5034868778" description="AttH domain-containing protein" evidence="1">
    <location>
        <begin position="22"/>
        <end position="377"/>
    </location>
</feature>
<feature type="domain" description="Diels-Alderase N-terminal" evidence="2">
    <location>
        <begin position="30"/>
        <end position="227"/>
    </location>
</feature>
<dbReference type="OrthoDB" id="5344254at2759"/>
<organism evidence="4">
    <name type="scientific">Psilocybe cubensis</name>
    <name type="common">Psychedelic mushroom</name>
    <name type="synonym">Stropharia cubensis</name>
    <dbReference type="NCBI Taxonomy" id="181762"/>
    <lineage>
        <taxon>Eukaryota</taxon>
        <taxon>Fungi</taxon>
        <taxon>Dikarya</taxon>
        <taxon>Basidiomycota</taxon>
        <taxon>Agaricomycotina</taxon>
        <taxon>Agaricomycetes</taxon>
        <taxon>Agaricomycetidae</taxon>
        <taxon>Agaricales</taxon>
        <taxon>Agaricineae</taxon>
        <taxon>Strophariaceae</taxon>
        <taxon>Psilocybe</taxon>
    </lineage>
</organism>
<dbReference type="Pfam" id="PF25581">
    <property type="entry name" value="AsqO_C"/>
    <property type="match status" value="1"/>
</dbReference>
<reference evidence="4" key="1">
    <citation type="submission" date="2021-02" db="EMBL/GenBank/DDBJ databases">
        <title>Psilocybe cubensis genome.</title>
        <authorList>
            <person name="Mckernan K.J."/>
            <person name="Crawford S."/>
            <person name="Trippe A."/>
            <person name="Kane L.T."/>
            <person name="Mclaughlin S."/>
        </authorList>
    </citation>
    <scope>NUCLEOTIDE SEQUENCE [LARGE SCALE GENOMIC DNA]</scope>
    <source>
        <strain evidence="4">MGC-MH-2018</strain>
    </source>
</reference>
<sequence>MLGRKFLLTVVTLLGPLLAAAADVANWEGPHIDAAVDNRAIDWWYTQVISQKAASNGVPPSIEIVLKRGNTFQFGTSNSPLYLVEVNGFDLDGLPFAQTLVFNTSTVAATGNGLETKGTWGNNEIGFIASKDLKKFTVTLNTAVVSGTIVINSESSFRTGCGGTKVTDSPFFDKLVSDGRPLTAAENILYKKTGWRITVPAGPSTVDVTFGGKKIKFSGAGYKDSNWGPNAMNDFIKSWYVLIAEVGPWSFVTFSGATIDGTNNINSGHISYNGQFISSQCNVIGERTKDISIITPSGEATEAGVVVPTEFDVTFVLPDNKKVAFHATNINSNPSVSVYHRWVANYTGGAVGEKQYKSFGITEWMNPSRTPHWPTIP</sequence>
<evidence type="ECO:0000259" key="3">
    <source>
        <dbReference type="Pfam" id="PF25581"/>
    </source>
</evidence>
<evidence type="ECO:0000259" key="2">
    <source>
        <dbReference type="Pfam" id="PF24137"/>
    </source>
</evidence>